<gene>
    <name evidence="7" type="ORF">C5Y98_15295</name>
</gene>
<dbReference type="EMBL" id="PUIB01000017">
    <property type="protein sequence ID" value="PQO33605.1"/>
    <property type="molecule type" value="Genomic_DNA"/>
</dbReference>
<evidence type="ECO:0000256" key="1">
    <source>
        <dbReference type="ARBA" id="ARBA00022475"/>
    </source>
</evidence>
<name>A0A2S8FN32_9BACT</name>
<accession>A0A2S8FN32</accession>
<sequence length="359" mass="39114">MFHGPSAWFLLLLLFVPLLIWWMVKGRRKTAIPFSSTGLLAGLSPTWKQRLQWVPSALRVAAIVLLIVALARPQEGRKHTVVDSEGIAIEMVVDRSGSMQAMDFQVDGQPVDRLTAVKDVVAKFISGDDQLSGRTSDLVGLVTFARHADGIAPPTLDHPYMIKQLDNTQIAMDRSEDGTAIGDALGLAVEKLSALGEGDKQKLKSKVVILLTDGENNAGDVDPVVAAELAATMDVKVYTIGVGTKGQAPVPVIDPFTGRKTFQMAQVNIDEATLKKVAEATGGQYYRATDTESLEKIYSEIDQMEKSRVEAKHFVDYRELAIEPIHAGIGTLPPLVLIAFWILAAQIVLSNTVFRKITE</sequence>
<protein>
    <submittedName>
        <fullName evidence="7">Aerotolerance regulator BatA</fullName>
    </submittedName>
</protein>
<keyword evidence="2 5" id="KW-0812">Transmembrane</keyword>
<feature type="domain" description="VWFA" evidence="6">
    <location>
        <begin position="88"/>
        <end position="301"/>
    </location>
</feature>
<dbReference type="Pfam" id="PF07584">
    <property type="entry name" value="BatA"/>
    <property type="match status" value="1"/>
</dbReference>
<evidence type="ECO:0000256" key="4">
    <source>
        <dbReference type="ARBA" id="ARBA00023136"/>
    </source>
</evidence>
<dbReference type="InterPro" id="IPR002035">
    <property type="entry name" value="VWF_A"/>
</dbReference>
<dbReference type="PROSITE" id="PS50234">
    <property type="entry name" value="VWFA"/>
    <property type="match status" value="1"/>
</dbReference>
<dbReference type="PANTHER" id="PTHR22550">
    <property type="entry name" value="SPORE GERMINATION PROTEIN"/>
    <property type="match status" value="1"/>
</dbReference>
<dbReference type="InterPro" id="IPR036465">
    <property type="entry name" value="vWFA_dom_sf"/>
</dbReference>
<dbReference type="SMART" id="SM00327">
    <property type="entry name" value="VWA"/>
    <property type="match status" value="1"/>
</dbReference>
<proteinExistence type="predicted"/>
<evidence type="ECO:0000256" key="5">
    <source>
        <dbReference type="SAM" id="Phobius"/>
    </source>
</evidence>
<dbReference type="InterPro" id="IPR011933">
    <property type="entry name" value="Double_TM_dom"/>
</dbReference>
<dbReference type="InterPro" id="IPR024163">
    <property type="entry name" value="Aerotolerance_reg_N"/>
</dbReference>
<dbReference type="Pfam" id="PF00092">
    <property type="entry name" value="VWA"/>
    <property type="match status" value="1"/>
</dbReference>
<dbReference type="AlphaFoldDB" id="A0A2S8FN32"/>
<comment type="caution">
    <text evidence="7">The sequence shown here is derived from an EMBL/GenBank/DDBJ whole genome shotgun (WGS) entry which is preliminary data.</text>
</comment>
<feature type="transmembrane region" description="Helical" evidence="5">
    <location>
        <begin position="6"/>
        <end position="24"/>
    </location>
</feature>
<evidence type="ECO:0000259" key="6">
    <source>
        <dbReference type="PROSITE" id="PS50234"/>
    </source>
</evidence>
<evidence type="ECO:0000313" key="7">
    <source>
        <dbReference type="EMBL" id="PQO33605.1"/>
    </source>
</evidence>
<evidence type="ECO:0000256" key="2">
    <source>
        <dbReference type="ARBA" id="ARBA00022692"/>
    </source>
</evidence>
<evidence type="ECO:0000256" key="3">
    <source>
        <dbReference type="ARBA" id="ARBA00022989"/>
    </source>
</evidence>
<keyword evidence="4 5" id="KW-0472">Membrane</keyword>
<dbReference type="PANTHER" id="PTHR22550:SF5">
    <property type="entry name" value="LEUCINE ZIPPER PROTEIN 4"/>
    <property type="match status" value="1"/>
</dbReference>
<feature type="transmembrane region" description="Helical" evidence="5">
    <location>
        <begin position="335"/>
        <end position="354"/>
    </location>
</feature>
<dbReference type="SUPFAM" id="SSF53300">
    <property type="entry name" value="vWA-like"/>
    <property type="match status" value="1"/>
</dbReference>
<dbReference type="Proteomes" id="UP000239388">
    <property type="component" value="Unassembled WGS sequence"/>
</dbReference>
<reference evidence="7 8" key="1">
    <citation type="submission" date="2018-02" db="EMBL/GenBank/DDBJ databases">
        <title>Comparative genomes isolates from brazilian mangrove.</title>
        <authorList>
            <person name="Araujo J.E."/>
            <person name="Taketani R.G."/>
            <person name="Silva M.C.P."/>
            <person name="Loureco M.V."/>
            <person name="Andreote F.D."/>
        </authorList>
    </citation>
    <scope>NUCLEOTIDE SEQUENCE [LARGE SCALE GENOMIC DNA]</scope>
    <source>
        <strain evidence="7 8">NAP PRIS-MGV</strain>
    </source>
</reference>
<dbReference type="RefSeq" id="WP_105355207.1">
    <property type="nucleotide sequence ID" value="NZ_PUIB01000017.1"/>
</dbReference>
<dbReference type="OrthoDB" id="6206554at2"/>
<keyword evidence="1" id="KW-1003">Cell membrane</keyword>
<dbReference type="NCBIfam" id="TIGR02226">
    <property type="entry name" value="two_anch"/>
    <property type="match status" value="1"/>
</dbReference>
<keyword evidence="3 5" id="KW-1133">Transmembrane helix</keyword>
<organism evidence="7 8">
    <name type="scientific">Blastopirellula marina</name>
    <dbReference type="NCBI Taxonomy" id="124"/>
    <lineage>
        <taxon>Bacteria</taxon>
        <taxon>Pseudomonadati</taxon>
        <taxon>Planctomycetota</taxon>
        <taxon>Planctomycetia</taxon>
        <taxon>Pirellulales</taxon>
        <taxon>Pirellulaceae</taxon>
        <taxon>Blastopirellula</taxon>
    </lineage>
</organism>
<dbReference type="Gene3D" id="3.40.50.410">
    <property type="entry name" value="von Willebrand factor, type A domain"/>
    <property type="match status" value="1"/>
</dbReference>
<evidence type="ECO:0000313" key="8">
    <source>
        <dbReference type="Proteomes" id="UP000239388"/>
    </source>
</evidence>
<dbReference type="InterPro" id="IPR050768">
    <property type="entry name" value="UPF0353/GerABKA_families"/>
</dbReference>